<comment type="caution">
    <text evidence="1">The sequence shown here is derived from an EMBL/GenBank/DDBJ whole genome shotgun (WGS) entry which is preliminary data.</text>
</comment>
<dbReference type="GO" id="GO:0004557">
    <property type="term" value="F:alpha-galactosidase activity"/>
    <property type="evidence" value="ECO:0007669"/>
    <property type="project" value="InterPro"/>
</dbReference>
<accession>A0A087DCJ4</accession>
<dbReference type="InterPro" id="IPR013785">
    <property type="entry name" value="Aldolase_TIM"/>
</dbReference>
<evidence type="ECO:0000313" key="1">
    <source>
        <dbReference type="EMBL" id="KFI93244.1"/>
    </source>
</evidence>
<dbReference type="GO" id="GO:0016052">
    <property type="term" value="P:carbohydrate catabolic process"/>
    <property type="evidence" value="ECO:0007669"/>
    <property type="project" value="InterPro"/>
</dbReference>
<evidence type="ECO:0000313" key="2">
    <source>
        <dbReference type="Proteomes" id="UP000029033"/>
    </source>
</evidence>
<dbReference type="PANTHER" id="PTHR43053">
    <property type="entry name" value="GLYCOSIDASE FAMILY 31"/>
    <property type="match status" value="1"/>
</dbReference>
<dbReference type="eggNOG" id="COG3345">
    <property type="taxonomic scope" value="Bacteria"/>
</dbReference>
<dbReference type="OrthoDB" id="176168at2"/>
<gene>
    <name evidence="1" type="ORF">BSCA_1758</name>
</gene>
<dbReference type="AlphaFoldDB" id="A0A087DCJ4"/>
<dbReference type="InterPro" id="IPR050985">
    <property type="entry name" value="Alpha-glycosidase_related"/>
</dbReference>
<dbReference type="RefSeq" id="WP_081892995.1">
    <property type="nucleotide sequence ID" value="NZ_CAUPKV010000033.1"/>
</dbReference>
<dbReference type="CDD" id="cd14791">
    <property type="entry name" value="GH36"/>
    <property type="match status" value="1"/>
</dbReference>
<dbReference type="STRING" id="158787.BSCA_1758"/>
<name>A0A087DCJ4_9BIFI</name>
<keyword evidence="2" id="KW-1185">Reference proteome</keyword>
<reference evidence="1 2" key="1">
    <citation type="submission" date="2014-03" db="EMBL/GenBank/DDBJ databases">
        <title>Genomics of Bifidobacteria.</title>
        <authorList>
            <person name="Ventura M."/>
            <person name="Milani C."/>
            <person name="Lugli G.A."/>
        </authorList>
    </citation>
    <scope>NUCLEOTIDE SEQUENCE [LARGE SCALE GENOMIC DNA]</scope>
    <source>
        <strain evidence="1 2">LMG 21589</strain>
    </source>
</reference>
<dbReference type="InterPro" id="IPR002252">
    <property type="entry name" value="Glyco_hydro_36"/>
</dbReference>
<dbReference type="InterPro" id="IPR017853">
    <property type="entry name" value="GH"/>
</dbReference>
<proteinExistence type="predicted"/>
<organism evidence="1 2">
    <name type="scientific">Bifidobacterium scardovii</name>
    <dbReference type="NCBI Taxonomy" id="158787"/>
    <lineage>
        <taxon>Bacteria</taxon>
        <taxon>Bacillati</taxon>
        <taxon>Actinomycetota</taxon>
        <taxon>Actinomycetes</taxon>
        <taxon>Bifidobacteriales</taxon>
        <taxon>Bifidobacteriaceae</taxon>
        <taxon>Bifidobacterium</taxon>
    </lineage>
</organism>
<dbReference type="Gene3D" id="3.20.20.70">
    <property type="entry name" value="Aldolase class I"/>
    <property type="match status" value="1"/>
</dbReference>
<dbReference type="GeneID" id="85167047"/>
<dbReference type="Pfam" id="PF02065">
    <property type="entry name" value="Melibiase"/>
    <property type="match status" value="1"/>
</dbReference>
<sequence>MLLDRYEGVLLSQGHAGNGELLATCDLHLETTEMGEGRYVVTVRRDHRIDDESMIAITVPLGGAVSFWHPGERDCVPLPPDWHGKKRISLVQSEPMGCLLDVSDNCLLGFGFSLSVGELTMQYGVDEERRLFSILLRFHMRREQEHLLIIDVAACLSIVDSIAQLNEFIRAGHGVMPIPRYAYDPVFSTWYACLQNVSSAYLLAEAEGILQLGCKSVFIDDGWQMYGSGRGYAGCGDWIPDPEKFPDLKDTVAKLHEKGLSVVLWVAPLLVGERSSVWSHVRDQNPIYLDGADLNTHVLDPRRASVRALIARMCRRLVETYDIDGLKIDFLDQASCYQGSRSPSEADALNDVGVAMLKLLEDIRSAITLKHETSPLIEFRSPYVNPLLGSYANVLRASDCPADAIANRCGTINARLVASGRVVDSDMLVWDTSAQSAACAQQIMSSFFSVPQLSVTPSLIPEEQQSVCRHLLSIWNRYRHVILEGQLRLGSQALSYPIVNAAADGVQVTGIYSEHTIVDMDAREVHHLVVLNATNSCTTTIRIRGVDGHVGLLIQTVDAAGYRERKTSICQKSVNGATVISIFVEPFGVLDLEL</sequence>
<protein>
    <submittedName>
        <fullName evidence="1">Alpha-galactosidase</fullName>
    </submittedName>
</protein>
<dbReference type="Proteomes" id="UP000029033">
    <property type="component" value="Unassembled WGS sequence"/>
</dbReference>
<dbReference type="SUPFAM" id="SSF51445">
    <property type="entry name" value="(Trans)glycosidases"/>
    <property type="match status" value="1"/>
</dbReference>
<dbReference type="EMBL" id="JGZO01000013">
    <property type="protein sequence ID" value="KFI93244.1"/>
    <property type="molecule type" value="Genomic_DNA"/>
</dbReference>